<accession>A0A2R6WMP1</accession>
<keyword evidence="3 7" id="KW-0479">Metal-binding</keyword>
<dbReference type="PRINTS" id="PR00385">
    <property type="entry name" value="P450"/>
</dbReference>
<evidence type="ECO:0000256" key="8">
    <source>
        <dbReference type="RuleBase" id="RU000461"/>
    </source>
</evidence>
<dbReference type="InterPro" id="IPR001128">
    <property type="entry name" value="Cyt_P450"/>
</dbReference>
<dbReference type="Gramene" id="Mp7g03050.1">
    <property type="protein sequence ID" value="Mp7g03050.1.cds"/>
    <property type="gene ID" value="Mp7g03050"/>
</dbReference>
<dbReference type="PANTHER" id="PTHR24286:SF384">
    <property type="entry name" value="P450, PUTATIVE (EUROFUNG)-RELATED"/>
    <property type="match status" value="1"/>
</dbReference>
<keyword evidence="4 8" id="KW-0560">Oxidoreductase</keyword>
<dbReference type="PROSITE" id="PS00086">
    <property type="entry name" value="CYTOCHROME_P450"/>
    <property type="match status" value="1"/>
</dbReference>
<keyword evidence="9" id="KW-1133">Transmembrane helix</keyword>
<dbReference type="PANTHER" id="PTHR24286">
    <property type="entry name" value="CYTOCHROME P450 26"/>
    <property type="match status" value="1"/>
</dbReference>
<dbReference type="Pfam" id="PF00067">
    <property type="entry name" value="p450"/>
    <property type="match status" value="1"/>
</dbReference>
<evidence type="ECO:0000256" key="3">
    <source>
        <dbReference type="ARBA" id="ARBA00022723"/>
    </source>
</evidence>
<proteinExistence type="inferred from homology"/>
<name>A0A2R6WMP1_MARPO</name>
<dbReference type="PRINTS" id="PR00463">
    <property type="entry name" value="EP450I"/>
</dbReference>
<evidence type="ECO:0000256" key="5">
    <source>
        <dbReference type="ARBA" id="ARBA00023004"/>
    </source>
</evidence>
<keyword evidence="5 7" id="KW-0408">Iron</keyword>
<feature type="transmembrane region" description="Helical" evidence="9">
    <location>
        <begin position="34"/>
        <end position="53"/>
    </location>
</feature>
<dbReference type="AlphaFoldDB" id="A0A2R6WMP1"/>
<evidence type="ECO:0000256" key="9">
    <source>
        <dbReference type="SAM" id="Phobius"/>
    </source>
</evidence>
<evidence type="ECO:0008006" key="12">
    <source>
        <dbReference type="Google" id="ProtNLM"/>
    </source>
</evidence>
<keyword evidence="2 7" id="KW-0349">Heme</keyword>
<comment type="cofactor">
    <cofactor evidence="7">
        <name>heme</name>
        <dbReference type="ChEBI" id="CHEBI:30413"/>
    </cofactor>
</comment>
<dbReference type="InterPro" id="IPR017972">
    <property type="entry name" value="Cyt_P450_CS"/>
</dbReference>
<evidence type="ECO:0000256" key="7">
    <source>
        <dbReference type="PIRSR" id="PIRSR602401-1"/>
    </source>
</evidence>
<dbReference type="OMA" id="FHEMSAG"/>
<keyword evidence="6 8" id="KW-0503">Monooxygenase</keyword>
<evidence type="ECO:0000313" key="10">
    <source>
        <dbReference type="EMBL" id="PTQ35119.1"/>
    </source>
</evidence>
<evidence type="ECO:0000313" key="11">
    <source>
        <dbReference type="Proteomes" id="UP000244005"/>
    </source>
</evidence>
<evidence type="ECO:0000256" key="2">
    <source>
        <dbReference type="ARBA" id="ARBA00022617"/>
    </source>
</evidence>
<dbReference type="GO" id="GO:0020037">
    <property type="term" value="F:heme binding"/>
    <property type="evidence" value="ECO:0007669"/>
    <property type="project" value="InterPro"/>
</dbReference>
<dbReference type="EMBL" id="KZ772746">
    <property type="protein sequence ID" value="PTQ35119.1"/>
    <property type="molecule type" value="Genomic_DNA"/>
</dbReference>
<comment type="similarity">
    <text evidence="1 8">Belongs to the cytochrome P450 family.</text>
</comment>
<keyword evidence="11" id="KW-1185">Reference proteome</keyword>
<dbReference type="InterPro" id="IPR002401">
    <property type="entry name" value="Cyt_P450_E_grp-I"/>
</dbReference>
<sequence length="531" mass="60552">MDSVRKNLVAAFGSSISTLSRALSEEDIEGSGSSYRIVLPWLVLLATIFTLALSSGWIRKLAVAVLDIGAKRREKSKEVPPGSLGLPMVGDSLRYVNAYYNMTIKSYVDEKIRKYGPVFKVSLMGKPMVFLDAPAGTKFLLSYNDVKWSKGWWPKHVARLMGKNALSAQYGDEHLVHRNLVMKNFLGIDVVHQYISTMEKKVVEHIDKYWLALEDGSEVKAFKLLNVFSFSLITQLILGISNEKDIIEFNEVFHEMSAGLMGLPVNLPGFQFRRSLRAKKLIDQMLTVHIEKRRQDLKAGRASPTQDLLSVLLSTPNSEGHFLTNVELCDSLLQLTFGGHDTTAAMLTLSLRLIKEDPAVYEELKQEHATIAASKKPGELLTKEDLWGMKYTWRVMQEVMRLYPAMLVIFREARITFEHHGYTIPQGWKLCITSANSSWDPKFCEDPEKFRPSRFDEDKEKMPPWIHFPFGAGHRMCPGKDFAKVELLIFLHHFLRKIDWTVLVPNEKVEYKMLPNPVNATPIKITKIRIH</sequence>
<organism evidence="10 11">
    <name type="scientific">Marchantia polymorpha</name>
    <name type="common">Common liverwort</name>
    <name type="synonym">Marchantia aquatica</name>
    <dbReference type="NCBI Taxonomy" id="3197"/>
    <lineage>
        <taxon>Eukaryota</taxon>
        <taxon>Viridiplantae</taxon>
        <taxon>Streptophyta</taxon>
        <taxon>Embryophyta</taxon>
        <taxon>Marchantiophyta</taxon>
        <taxon>Marchantiopsida</taxon>
        <taxon>Marchantiidae</taxon>
        <taxon>Marchantiales</taxon>
        <taxon>Marchantiaceae</taxon>
        <taxon>Marchantia</taxon>
    </lineage>
</organism>
<dbReference type="GO" id="GO:0004497">
    <property type="term" value="F:monooxygenase activity"/>
    <property type="evidence" value="ECO:0000318"/>
    <property type="project" value="GO_Central"/>
</dbReference>
<protein>
    <recommendedName>
        <fullName evidence="12">Cytochrome P450</fullName>
    </recommendedName>
</protein>
<dbReference type="GO" id="GO:0005506">
    <property type="term" value="F:iron ion binding"/>
    <property type="evidence" value="ECO:0007669"/>
    <property type="project" value="InterPro"/>
</dbReference>
<feature type="binding site" description="axial binding residue" evidence="7">
    <location>
        <position position="477"/>
    </location>
    <ligand>
        <name>heme</name>
        <dbReference type="ChEBI" id="CHEBI:30413"/>
    </ligand>
    <ligandPart>
        <name>Fe</name>
        <dbReference type="ChEBI" id="CHEBI:18248"/>
    </ligandPart>
</feature>
<evidence type="ECO:0000256" key="6">
    <source>
        <dbReference type="ARBA" id="ARBA00023033"/>
    </source>
</evidence>
<dbReference type="OrthoDB" id="1372046at2759"/>
<dbReference type="GO" id="GO:0016705">
    <property type="term" value="F:oxidoreductase activity, acting on paired donors, with incorporation or reduction of molecular oxygen"/>
    <property type="evidence" value="ECO:0007669"/>
    <property type="project" value="InterPro"/>
</dbReference>
<dbReference type="Gene3D" id="1.10.630.10">
    <property type="entry name" value="Cytochrome P450"/>
    <property type="match status" value="1"/>
</dbReference>
<dbReference type="InterPro" id="IPR036396">
    <property type="entry name" value="Cyt_P450_sf"/>
</dbReference>
<dbReference type="Proteomes" id="UP000244005">
    <property type="component" value="Unassembled WGS sequence"/>
</dbReference>
<keyword evidence="9" id="KW-0812">Transmembrane</keyword>
<evidence type="ECO:0000256" key="4">
    <source>
        <dbReference type="ARBA" id="ARBA00023002"/>
    </source>
</evidence>
<keyword evidence="9" id="KW-0472">Membrane</keyword>
<gene>
    <name evidence="10" type="ORF">MARPO_0074s0091</name>
</gene>
<dbReference type="SUPFAM" id="SSF48264">
    <property type="entry name" value="Cytochrome P450"/>
    <property type="match status" value="1"/>
</dbReference>
<evidence type="ECO:0000256" key="1">
    <source>
        <dbReference type="ARBA" id="ARBA00010617"/>
    </source>
</evidence>
<reference evidence="11" key="1">
    <citation type="journal article" date="2017" name="Cell">
        <title>Insights into land plant evolution garnered from the Marchantia polymorpha genome.</title>
        <authorList>
            <person name="Bowman J.L."/>
            <person name="Kohchi T."/>
            <person name="Yamato K.T."/>
            <person name="Jenkins J."/>
            <person name="Shu S."/>
            <person name="Ishizaki K."/>
            <person name="Yamaoka S."/>
            <person name="Nishihama R."/>
            <person name="Nakamura Y."/>
            <person name="Berger F."/>
            <person name="Adam C."/>
            <person name="Aki S.S."/>
            <person name="Althoff F."/>
            <person name="Araki T."/>
            <person name="Arteaga-Vazquez M.A."/>
            <person name="Balasubrmanian S."/>
            <person name="Barry K."/>
            <person name="Bauer D."/>
            <person name="Boehm C.R."/>
            <person name="Briginshaw L."/>
            <person name="Caballero-Perez J."/>
            <person name="Catarino B."/>
            <person name="Chen F."/>
            <person name="Chiyoda S."/>
            <person name="Chovatia M."/>
            <person name="Davies K.M."/>
            <person name="Delmans M."/>
            <person name="Demura T."/>
            <person name="Dierschke T."/>
            <person name="Dolan L."/>
            <person name="Dorantes-Acosta A.E."/>
            <person name="Eklund D.M."/>
            <person name="Florent S.N."/>
            <person name="Flores-Sandoval E."/>
            <person name="Fujiyama A."/>
            <person name="Fukuzawa H."/>
            <person name="Galik B."/>
            <person name="Grimanelli D."/>
            <person name="Grimwood J."/>
            <person name="Grossniklaus U."/>
            <person name="Hamada T."/>
            <person name="Haseloff J."/>
            <person name="Hetherington A.J."/>
            <person name="Higo A."/>
            <person name="Hirakawa Y."/>
            <person name="Hundley H.N."/>
            <person name="Ikeda Y."/>
            <person name="Inoue K."/>
            <person name="Inoue S.I."/>
            <person name="Ishida S."/>
            <person name="Jia Q."/>
            <person name="Kakita M."/>
            <person name="Kanazawa T."/>
            <person name="Kawai Y."/>
            <person name="Kawashima T."/>
            <person name="Kennedy M."/>
            <person name="Kinose K."/>
            <person name="Kinoshita T."/>
            <person name="Kohara Y."/>
            <person name="Koide E."/>
            <person name="Komatsu K."/>
            <person name="Kopischke S."/>
            <person name="Kubo M."/>
            <person name="Kyozuka J."/>
            <person name="Lagercrantz U."/>
            <person name="Lin S.S."/>
            <person name="Lindquist E."/>
            <person name="Lipzen A.M."/>
            <person name="Lu C.W."/>
            <person name="De Luna E."/>
            <person name="Martienssen R.A."/>
            <person name="Minamino N."/>
            <person name="Mizutani M."/>
            <person name="Mizutani M."/>
            <person name="Mochizuki N."/>
            <person name="Monte I."/>
            <person name="Mosher R."/>
            <person name="Nagasaki H."/>
            <person name="Nakagami H."/>
            <person name="Naramoto S."/>
            <person name="Nishitani K."/>
            <person name="Ohtani M."/>
            <person name="Okamoto T."/>
            <person name="Okumura M."/>
            <person name="Phillips J."/>
            <person name="Pollak B."/>
            <person name="Reinders A."/>
            <person name="Rovekamp M."/>
            <person name="Sano R."/>
            <person name="Sawa S."/>
            <person name="Schmid M.W."/>
            <person name="Shirakawa M."/>
            <person name="Solano R."/>
            <person name="Spunde A."/>
            <person name="Suetsugu N."/>
            <person name="Sugano S."/>
            <person name="Sugiyama A."/>
            <person name="Sun R."/>
            <person name="Suzuki Y."/>
            <person name="Takenaka M."/>
            <person name="Takezawa D."/>
            <person name="Tomogane H."/>
            <person name="Tsuzuki M."/>
            <person name="Ueda T."/>
            <person name="Umeda M."/>
            <person name="Ward J.M."/>
            <person name="Watanabe Y."/>
            <person name="Yazaki K."/>
            <person name="Yokoyama R."/>
            <person name="Yoshitake Y."/>
            <person name="Yotsui I."/>
            <person name="Zachgo S."/>
            <person name="Schmutz J."/>
        </authorList>
    </citation>
    <scope>NUCLEOTIDE SEQUENCE [LARGE SCALE GENOMIC DNA]</scope>
    <source>
        <strain evidence="11">Tak-1</strain>
    </source>
</reference>